<dbReference type="Pfam" id="PF02224">
    <property type="entry name" value="Cytidylate_kin"/>
    <property type="match status" value="1"/>
</dbReference>
<evidence type="ECO:0000256" key="6">
    <source>
        <dbReference type="ARBA" id="ARBA00047615"/>
    </source>
</evidence>
<comment type="subcellular location">
    <subcellularLocation>
        <location evidence="8">Cytoplasm</location>
    </subcellularLocation>
</comment>
<dbReference type="Gene3D" id="3.40.50.300">
    <property type="entry name" value="P-loop containing nucleotide triphosphate hydrolases"/>
    <property type="match status" value="1"/>
</dbReference>
<dbReference type="NCBIfam" id="TIGR00017">
    <property type="entry name" value="cmk"/>
    <property type="match status" value="1"/>
</dbReference>
<comment type="catalytic activity">
    <reaction evidence="6 8">
        <text>dCMP + ATP = dCDP + ADP</text>
        <dbReference type="Rhea" id="RHEA:25094"/>
        <dbReference type="ChEBI" id="CHEBI:30616"/>
        <dbReference type="ChEBI" id="CHEBI:57566"/>
        <dbReference type="ChEBI" id="CHEBI:58593"/>
        <dbReference type="ChEBI" id="CHEBI:456216"/>
        <dbReference type="EC" id="2.7.4.25"/>
    </reaction>
</comment>
<proteinExistence type="inferred from homology"/>
<keyword evidence="3 8" id="KW-0547">Nucleotide-binding</keyword>
<evidence type="ECO:0000313" key="10">
    <source>
        <dbReference type="EMBL" id="QKJ25411.1"/>
    </source>
</evidence>
<dbReference type="GO" id="GO:0036431">
    <property type="term" value="F:dCMP kinase activity"/>
    <property type="evidence" value="ECO:0007669"/>
    <property type="project" value="InterPro"/>
</dbReference>
<evidence type="ECO:0000256" key="4">
    <source>
        <dbReference type="ARBA" id="ARBA00022777"/>
    </source>
</evidence>
<evidence type="ECO:0000256" key="3">
    <source>
        <dbReference type="ARBA" id="ARBA00022741"/>
    </source>
</evidence>
<dbReference type="InterPro" id="IPR027417">
    <property type="entry name" value="P-loop_NTPase"/>
</dbReference>
<dbReference type="HAMAP" id="MF_00238">
    <property type="entry name" value="Cytidyl_kinase_type1"/>
    <property type="match status" value="1"/>
</dbReference>
<dbReference type="KEGG" id="aqg:HRU87_04330"/>
<dbReference type="GO" id="GO:0005737">
    <property type="term" value="C:cytoplasm"/>
    <property type="evidence" value="ECO:0007669"/>
    <property type="project" value="UniProtKB-SubCell"/>
</dbReference>
<dbReference type="RefSeq" id="WP_173493708.1">
    <property type="nucleotide sequence ID" value="NZ_CP054056.1"/>
</dbReference>
<evidence type="ECO:0000256" key="8">
    <source>
        <dbReference type="HAMAP-Rule" id="MF_00238"/>
    </source>
</evidence>
<gene>
    <name evidence="8 10" type="primary">cmk</name>
    <name evidence="10" type="ORF">HRU87_04330</name>
</gene>
<reference evidence="10 11" key="1">
    <citation type="submission" date="2020-05" db="EMBL/GenBank/DDBJ databases">
        <title>Aquirufa sp. strain 15G-AUS-rot a new Aquirufa species.</title>
        <authorList>
            <person name="Pitt A."/>
            <person name="Hahn M.W."/>
        </authorList>
    </citation>
    <scope>NUCLEOTIDE SEQUENCE [LARGE SCALE GENOMIC DNA]</scope>
    <source>
        <strain evidence="10 11">15G-AUS-rot</strain>
    </source>
</reference>
<evidence type="ECO:0000259" key="9">
    <source>
        <dbReference type="Pfam" id="PF02224"/>
    </source>
</evidence>
<dbReference type="GO" id="GO:0005524">
    <property type="term" value="F:ATP binding"/>
    <property type="evidence" value="ECO:0007669"/>
    <property type="project" value="UniProtKB-UniRule"/>
</dbReference>
<dbReference type="InterPro" id="IPR003136">
    <property type="entry name" value="Cytidylate_kin"/>
</dbReference>
<evidence type="ECO:0000256" key="7">
    <source>
        <dbReference type="ARBA" id="ARBA00048478"/>
    </source>
</evidence>
<feature type="domain" description="Cytidylate kinase" evidence="9">
    <location>
        <begin position="11"/>
        <end position="209"/>
    </location>
</feature>
<evidence type="ECO:0000256" key="5">
    <source>
        <dbReference type="ARBA" id="ARBA00022840"/>
    </source>
</evidence>
<keyword evidence="11" id="KW-1185">Reference proteome</keyword>
<accession>A0A7D4TJ69</accession>
<keyword evidence="5 8" id="KW-0067">ATP-binding</keyword>
<keyword evidence="2 8" id="KW-0808">Transferase</keyword>
<dbReference type="Proteomes" id="UP000501003">
    <property type="component" value="Chromosome"/>
</dbReference>
<protein>
    <recommendedName>
        <fullName evidence="8">Cytidylate kinase</fullName>
        <shortName evidence="8">CK</shortName>
        <ecNumber evidence="8">2.7.4.25</ecNumber>
    </recommendedName>
    <alternativeName>
        <fullName evidence="8">Cytidine monophosphate kinase</fullName>
        <shortName evidence="8">CMP kinase</shortName>
    </alternativeName>
</protein>
<feature type="binding site" evidence="8">
    <location>
        <begin position="15"/>
        <end position="23"/>
    </location>
    <ligand>
        <name>ATP</name>
        <dbReference type="ChEBI" id="CHEBI:30616"/>
    </ligand>
</feature>
<sequence>MAAGLVASFVVAIDGPAGSGKSSVSKEVARRLGFGYLDTGAGYRAFALHSLSGAALPELLESFDYQISLNPDSQQVLLGERDITLDIRGEVAARAVSAIARDPEVRELQLRDARSRISTCTQSGIVVEGRDITTVVAPDAQVRILLTASESVRLARRGLEQTETAESLKARDASDSKVVEFFTPADGVALVDTSDLNFEQSVQAVIGLVEAAQNGR</sequence>
<comment type="similarity">
    <text evidence="1 8">Belongs to the cytidylate kinase family. Type 1 subfamily.</text>
</comment>
<dbReference type="AlphaFoldDB" id="A0A7D4TJ69"/>
<dbReference type="SUPFAM" id="SSF52540">
    <property type="entry name" value="P-loop containing nucleoside triphosphate hydrolases"/>
    <property type="match status" value="1"/>
</dbReference>
<keyword evidence="4 8" id="KW-0418">Kinase</keyword>
<organism evidence="10 11">
    <name type="scientific">Aquiluna borgnonia</name>
    <dbReference type="NCBI Taxonomy" id="2499157"/>
    <lineage>
        <taxon>Bacteria</taxon>
        <taxon>Bacillati</taxon>
        <taxon>Actinomycetota</taxon>
        <taxon>Actinomycetes</taxon>
        <taxon>Micrococcales</taxon>
        <taxon>Microbacteriaceae</taxon>
        <taxon>Luna cluster</taxon>
        <taxon>Luna-1 subcluster</taxon>
        <taxon>Aquiluna</taxon>
    </lineage>
</organism>
<dbReference type="GO" id="GO:0006220">
    <property type="term" value="P:pyrimidine nucleotide metabolic process"/>
    <property type="evidence" value="ECO:0007669"/>
    <property type="project" value="UniProtKB-UniRule"/>
</dbReference>
<dbReference type="EC" id="2.7.4.25" evidence="8"/>
<keyword evidence="8" id="KW-0963">Cytoplasm</keyword>
<dbReference type="InterPro" id="IPR011994">
    <property type="entry name" value="Cytidylate_kinase_dom"/>
</dbReference>
<comment type="catalytic activity">
    <reaction evidence="7 8">
        <text>CMP + ATP = CDP + ADP</text>
        <dbReference type="Rhea" id="RHEA:11600"/>
        <dbReference type="ChEBI" id="CHEBI:30616"/>
        <dbReference type="ChEBI" id="CHEBI:58069"/>
        <dbReference type="ChEBI" id="CHEBI:60377"/>
        <dbReference type="ChEBI" id="CHEBI:456216"/>
        <dbReference type="EC" id="2.7.4.25"/>
    </reaction>
</comment>
<evidence type="ECO:0000313" key="11">
    <source>
        <dbReference type="Proteomes" id="UP000501003"/>
    </source>
</evidence>
<evidence type="ECO:0000256" key="1">
    <source>
        <dbReference type="ARBA" id="ARBA00009427"/>
    </source>
</evidence>
<dbReference type="EMBL" id="CP054056">
    <property type="protein sequence ID" value="QKJ25411.1"/>
    <property type="molecule type" value="Genomic_DNA"/>
</dbReference>
<dbReference type="CDD" id="cd02020">
    <property type="entry name" value="CMPK"/>
    <property type="match status" value="1"/>
</dbReference>
<name>A0A7D4TJ69_9MICO</name>
<evidence type="ECO:0000256" key="2">
    <source>
        <dbReference type="ARBA" id="ARBA00022679"/>
    </source>
</evidence>